<name>A0A4Z2ELP1_9TELE</name>
<dbReference type="AlphaFoldDB" id="A0A4Z2ELP1"/>
<gene>
    <name evidence="2" type="ORF">EYF80_060165</name>
</gene>
<reference evidence="2 3" key="1">
    <citation type="submission" date="2019-03" db="EMBL/GenBank/DDBJ databases">
        <title>First draft genome of Liparis tanakae, snailfish: a comprehensive survey of snailfish specific genes.</title>
        <authorList>
            <person name="Kim W."/>
            <person name="Song I."/>
            <person name="Jeong J.-H."/>
            <person name="Kim D."/>
            <person name="Kim S."/>
            <person name="Ryu S."/>
            <person name="Song J.Y."/>
            <person name="Lee S.K."/>
        </authorList>
    </citation>
    <scope>NUCLEOTIDE SEQUENCE [LARGE SCALE GENOMIC DNA]</scope>
    <source>
        <tissue evidence="2">Muscle</tissue>
    </source>
</reference>
<proteinExistence type="predicted"/>
<organism evidence="2 3">
    <name type="scientific">Liparis tanakae</name>
    <name type="common">Tanaka's snailfish</name>
    <dbReference type="NCBI Taxonomy" id="230148"/>
    <lineage>
        <taxon>Eukaryota</taxon>
        <taxon>Metazoa</taxon>
        <taxon>Chordata</taxon>
        <taxon>Craniata</taxon>
        <taxon>Vertebrata</taxon>
        <taxon>Euteleostomi</taxon>
        <taxon>Actinopterygii</taxon>
        <taxon>Neopterygii</taxon>
        <taxon>Teleostei</taxon>
        <taxon>Neoteleostei</taxon>
        <taxon>Acanthomorphata</taxon>
        <taxon>Eupercaria</taxon>
        <taxon>Perciformes</taxon>
        <taxon>Cottioidei</taxon>
        <taxon>Cottales</taxon>
        <taxon>Liparidae</taxon>
        <taxon>Liparis</taxon>
    </lineage>
</organism>
<evidence type="ECO:0000313" key="2">
    <source>
        <dbReference type="EMBL" id="TNN29685.1"/>
    </source>
</evidence>
<accession>A0A4Z2ELP1</accession>
<keyword evidence="3" id="KW-1185">Reference proteome</keyword>
<protein>
    <submittedName>
        <fullName evidence="2">Uncharacterized protein</fullName>
    </submittedName>
</protein>
<feature type="compositionally biased region" description="Polar residues" evidence="1">
    <location>
        <begin position="12"/>
        <end position="23"/>
    </location>
</feature>
<dbReference type="Proteomes" id="UP000314294">
    <property type="component" value="Unassembled WGS sequence"/>
</dbReference>
<evidence type="ECO:0000313" key="3">
    <source>
        <dbReference type="Proteomes" id="UP000314294"/>
    </source>
</evidence>
<dbReference type="EMBL" id="SRLO01005339">
    <property type="protein sequence ID" value="TNN29685.1"/>
    <property type="molecule type" value="Genomic_DNA"/>
</dbReference>
<evidence type="ECO:0000256" key="1">
    <source>
        <dbReference type="SAM" id="MobiDB-lite"/>
    </source>
</evidence>
<sequence>MEQQPMAVFLTTVGNSSDVSSVTSRDEVDTQDEDASQQQRGRLAEVPCAELEQQQGDDVGRHLHHGGQEAADVRVAVHVGGVEDKSVVAQMAAGGWTPFLLAASLRTASASSTRPWLSSQRGDSGINLWRPESYVCVWM</sequence>
<feature type="region of interest" description="Disordered" evidence="1">
    <location>
        <begin position="1"/>
        <end position="44"/>
    </location>
</feature>
<comment type="caution">
    <text evidence="2">The sequence shown here is derived from an EMBL/GenBank/DDBJ whole genome shotgun (WGS) entry which is preliminary data.</text>
</comment>